<reference evidence="2 3" key="1">
    <citation type="submission" date="2018-03" db="EMBL/GenBank/DDBJ databases">
        <authorList>
            <person name="Keele B.F."/>
        </authorList>
    </citation>
    <scope>NUCLEOTIDE SEQUENCE [LARGE SCALE GENOMIC DNA]</scope>
    <source>
        <strain evidence="2 3">IB-3</strain>
    </source>
</reference>
<evidence type="ECO:0000313" key="3">
    <source>
        <dbReference type="Proteomes" id="UP000244867"/>
    </source>
</evidence>
<evidence type="ECO:0000256" key="1">
    <source>
        <dbReference type="SAM" id="MobiDB-lite"/>
    </source>
</evidence>
<protein>
    <submittedName>
        <fullName evidence="2">Uncharacterized protein</fullName>
    </submittedName>
</protein>
<dbReference type="Proteomes" id="UP000244867">
    <property type="component" value="Unassembled WGS sequence"/>
</dbReference>
<comment type="caution">
    <text evidence="2">The sequence shown here is derived from an EMBL/GenBank/DDBJ whole genome shotgun (WGS) entry which is preliminary data.</text>
</comment>
<evidence type="ECO:0000313" key="2">
    <source>
        <dbReference type="EMBL" id="PUA81057.1"/>
    </source>
</evidence>
<keyword evidence="3" id="KW-1185">Reference proteome</keyword>
<name>A0A2R7YXF7_9ACTN</name>
<sequence>MDLVTPEQDKRPQPPEPLTVEHVTTASSETGPLVHLIRESEWRHWTGPPRALCGVEMARPGVSWFALAGCRKCAAYGLKRGLREIVDTSGRTVSLRDVYDGVVLDIE</sequence>
<accession>A0A2R7YXF7</accession>
<proteinExistence type="predicted"/>
<dbReference type="AlphaFoldDB" id="A0A2R7YXF7"/>
<gene>
    <name evidence="2" type="ORF">C7S10_11825</name>
</gene>
<dbReference type="EMBL" id="PYXZ01000004">
    <property type="protein sequence ID" value="PUA81057.1"/>
    <property type="molecule type" value="Genomic_DNA"/>
</dbReference>
<feature type="region of interest" description="Disordered" evidence="1">
    <location>
        <begin position="1"/>
        <end position="21"/>
    </location>
</feature>
<organism evidence="2 3">
    <name type="scientific">Nocardioides currus</name>
    <dbReference type="NCBI Taxonomy" id="2133958"/>
    <lineage>
        <taxon>Bacteria</taxon>
        <taxon>Bacillati</taxon>
        <taxon>Actinomycetota</taxon>
        <taxon>Actinomycetes</taxon>
        <taxon>Propionibacteriales</taxon>
        <taxon>Nocardioidaceae</taxon>
        <taxon>Nocardioides</taxon>
    </lineage>
</organism>